<accession>A0A4Q2AM25</accession>
<reference evidence="1 3" key="1">
    <citation type="submission" date="2017-09" db="EMBL/GenBank/DDBJ databases">
        <title>Predominant Lactobacillus spp. isolated from feces of mice subjected to short-term calorie restriction.</title>
        <authorList>
            <person name="Zhang C."/>
            <person name="Zhao L."/>
            <person name="Pan F."/>
        </authorList>
    </citation>
    <scope>NUCLEOTIDE SEQUENCE [LARGE SCALE GENOMIC DNA]</scope>
    <source>
        <strain evidence="1 3">CR147</strain>
    </source>
</reference>
<dbReference type="Proteomes" id="UP000250153">
    <property type="component" value="Chromosome"/>
</dbReference>
<evidence type="ECO:0000313" key="1">
    <source>
        <dbReference type="EMBL" id="AWZ37723.1"/>
    </source>
</evidence>
<dbReference type="OrthoDB" id="121684at2"/>
<sequence>MLKEYRKTATIKAEQFDGSFEMMMRYPIQYAPFISEILPPGYSLKTLEGDMKFDVGDYIATGFDGEHWAIKKEIFEKTYELVEEEE</sequence>
<dbReference type="RefSeq" id="WP_112286340.1">
    <property type="nucleotide sequence ID" value="NZ_CP023565.1"/>
</dbReference>
<evidence type="ECO:0000313" key="4">
    <source>
        <dbReference type="Proteomes" id="UP000289316"/>
    </source>
</evidence>
<organism evidence="2 4">
    <name type="scientific">Ligilactobacillus murinus</name>
    <dbReference type="NCBI Taxonomy" id="1622"/>
    <lineage>
        <taxon>Bacteria</taxon>
        <taxon>Bacillati</taxon>
        <taxon>Bacillota</taxon>
        <taxon>Bacilli</taxon>
        <taxon>Lactobacillales</taxon>
        <taxon>Lactobacillaceae</taxon>
        <taxon>Ligilactobacillus</taxon>
    </lineage>
</organism>
<protein>
    <recommendedName>
        <fullName evidence="5">Phage protein</fullName>
    </recommendedName>
</protein>
<proteinExistence type="predicted"/>
<evidence type="ECO:0008006" key="5">
    <source>
        <dbReference type="Google" id="ProtNLM"/>
    </source>
</evidence>
<dbReference type="EMBL" id="CP023565">
    <property type="protein sequence ID" value="AWZ37723.1"/>
    <property type="molecule type" value="Genomic_DNA"/>
</dbReference>
<gene>
    <name evidence="1" type="ORF">CPS94_01725</name>
    <name evidence="2" type="ORF">D6C19_07775</name>
</gene>
<dbReference type="AlphaFoldDB" id="A0A4Q2AM25"/>
<evidence type="ECO:0000313" key="3">
    <source>
        <dbReference type="Proteomes" id="UP000250153"/>
    </source>
</evidence>
<name>A0A4Q2AM25_9LACO</name>
<dbReference type="GeneID" id="48465839"/>
<dbReference type="Proteomes" id="UP000289316">
    <property type="component" value="Unassembled WGS sequence"/>
</dbReference>
<evidence type="ECO:0000313" key="2">
    <source>
        <dbReference type="EMBL" id="RXV70678.1"/>
    </source>
</evidence>
<reference evidence="2 4" key="2">
    <citation type="submission" date="2018-09" db="EMBL/GenBank/DDBJ databases">
        <title>Murine metabolic-syndrome-specific gut microbial biobank.</title>
        <authorList>
            <person name="Liu C."/>
        </authorList>
    </citation>
    <scope>NUCLEOTIDE SEQUENCE [LARGE SCALE GENOMIC DNA]</scope>
    <source>
        <strain evidence="2 4">C-30</strain>
    </source>
</reference>
<dbReference type="EMBL" id="QZFR01000056">
    <property type="protein sequence ID" value="RXV70678.1"/>
    <property type="molecule type" value="Genomic_DNA"/>
</dbReference>
<dbReference type="KEGG" id="lmur:CPS94_01725"/>